<reference evidence="5" key="1">
    <citation type="submission" date="2018-12" db="EMBL/GenBank/DDBJ databases">
        <title>Neofunctionalisation of basic helix loop helix proteins occurred when plants colonised the land.</title>
        <authorList>
            <person name="Bonnot C."/>
            <person name="Hetherington A.J."/>
            <person name="Champion C."/>
            <person name="Breuninger H."/>
            <person name="Kelly S."/>
            <person name="Dolan L."/>
        </authorList>
    </citation>
    <scope>NUCLEOTIDE SEQUENCE</scope>
</reference>
<dbReference type="InterPro" id="IPR036638">
    <property type="entry name" value="HLH_DNA-bd_sf"/>
</dbReference>
<feature type="region of interest" description="Disordered" evidence="3">
    <location>
        <begin position="533"/>
        <end position="574"/>
    </location>
</feature>
<dbReference type="PROSITE" id="PS50888">
    <property type="entry name" value="BHLH"/>
    <property type="match status" value="1"/>
</dbReference>
<accession>A0A482A3B6</accession>
<dbReference type="PANTHER" id="PTHR16223">
    <property type="entry name" value="TRANSCRIPTION FACTOR BHLH83-RELATED"/>
    <property type="match status" value="1"/>
</dbReference>
<protein>
    <submittedName>
        <fullName evidence="5">Class VIII bHLH/RSL transcription factor</fullName>
    </submittedName>
</protein>
<feature type="domain" description="BHLH" evidence="4">
    <location>
        <begin position="477"/>
        <end position="528"/>
    </location>
</feature>
<feature type="compositionally biased region" description="Basic and acidic residues" evidence="3">
    <location>
        <begin position="452"/>
        <end position="462"/>
    </location>
</feature>
<dbReference type="AlphaFoldDB" id="A0A482A3B6"/>
<evidence type="ECO:0000256" key="3">
    <source>
        <dbReference type="SAM" id="MobiDB-lite"/>
    </source>
</evidence>
<dbReference type="GO" id="GO:0005634">
    <property type="term" value="C:nucleus"/>
    <property type="evidence" value="ECO:0007669"/>
    <property type="project" value="UniProtKB-SubCell"/>
</dbReference>
<evidence type="ECO:0000256" key="1">
    <source>
        <dbReference type="ARBA" id="ARBA00004123"/>
    </source>
</evidence>
<feature type="region of interest" description="Disordered" evidence="3">
    <location>
        <begin position="435"/>
        <end position="481"/>
    </location>
</feature>
<dbReference type="SMART" id="SM00353">
    <property type="entry name" value="HLH"/>
    <property type="match status" value="1"/>
</dbReference>
<dbReference type="EMBL" id="MK292332">
    <property type="protein sequence ID" value="QBL14600.1"/>
    <property type="molecule type" value="mRNA"/>
</dbReference>
<evidence type="ECO:0000313" key="5">
    <source>
        <dbReference type="EMBL" id="QBL14600.1"/>
    </source>
</evidence>
<dbReference type="InterPro" id="IPR045843">
    <property type="entry name" value="IND-like"/>
</dbReference>
<dbReference type="Gene3D" id="4.10.280.10">
    <property type="entry name" value="Helix-loop-helix DNA-binding domain"/>
    <property type="match status" value="1"/>
</dbReference>
<dbReference type="PANTHER" id="PTHR16223:SF268">
    <property type="entry name" value="SPERMATOGENESIS- AND OOGENESIS-SPECIFIC BASIC HELIX-LOOP-HELIX-CONTAINING PROTEIN 2"/>
    <property type="match status" value="1"/>
</dbReference>
<keyword evidence="2" id="KW-0539">Nucleus</keyword>
<evidence type="ECO:0000259" key="4">
    <source>
        <dbReference type="PROSITE" id="PS50888"/>
    </source>
</evidence>
<dbReference type="GO" id="GO:0046983">
    <property type="term" value="F:protein dimerization activity"/>
    <property type="evidence" value="ECO:0007669"/>
    <property type="project" value="InterPro"/>
</dbReference>
<comment type="subcellular location">
    <subcellularLocation>
        <location evidence="1">Nucleus</location>
    </subcellularLocation>
</comment>
<dbReference type="GO" id="GO:0000978">
    <property type="term" value="F:RNA polymerase II cis-regulatory region sequence-specific DNA binding"/>
    <property type="evidence" value="ECO:0007669"/>
    <property type="project" value="TreeGrafter"/>
</dbReference>
<dbReference type="InterPro" id="IPR011598">
    <property type="entry name" value="bHLH_dom"/>
</dbReference>
<sequence>MSTQQASSDADIPRLMMERYLDDMGPLSSSSAVDVMQGGVSQSITNVAELMQRQVSMPLGQLCSSSPLGGVFDKSQQSGLNIWDVTQLSEQEGLTTSSDQVEPSVGVIMPVGDLGHTTLSTSGSLGSQEQPSIWERRAVTSLAASHLKQLNPLAVAAAAVGVIPNFQDMTPGGLAAKLEELSSSHGVVLSPGGSSIGNGKRSTTCGQSVELGRVNTAGELQLQALKKFRSGEYSIPSPEMVSLSRSPRHAPSLMRSASGCDIKPFSSVGTTFCTPGAMLEHSASQPEIRRPQSARSLTMPLHVEVATHSPHAPRMHDMSRPTPLLVPHNNNYLSPRQTPVVPPLADDSVHLGFDGHASEMGGGLGRGATVPSLDKGAEWWSEWGEDWRPDGNAGRLLQIRKEMNDVSNSWASADEMAGTPAATPRLMGQAVRNAISDPGRGLSSEAGLTSEDAEHTRGEQKAESGGVQEKKPYKRGACMEPQAIAARDRRGKIAQRLKALQQLVCPSGKGGTDTVTMLEEAIGYVKRLQEQIKDLTSHEEKEAPEEKPKDRVTANGADRERGGAGSPNGSSMKS</sequence>
<organism evidence="5">
    <name type="scientific">Coleochaete nitellarum</name>
    <dbReference type="NCBI Taxonomy" id="78178"/>
    <lineage>
        <taxon>Eukaryota</taxon>
        <taxon>Viridiplantae</taxon>
        <taxon>Streptophyta</taxon>
        <taxon>Coleochaetophyceae</taxon>
        <taxon>Coleochaetales</taxon>
        <taxon>Coleochaetaceae</taxon>
        <taxon>Coleochaete</taxon>
    </lineage>
</organism>
<proteinExistence type="evidence at transcript level"/>
<evidence type="ECO:0000256" key="2">
    <source>
        <dbReference type="ARBA" id="ARBA00023242"/>
    </source>
</evidence>
<name>A0A482A3B6_COLNI</name>
<feature type="compositionally biased region" description="Basic and acidic residues" evidence="3">
    <location>
        <begin position="533"/>
        <end position="562"/>
    </location>
</feature>
<dbReference type="GO" id="GO:0000981">
    <property type="term" value="F:DNA-binding transcription factor activity, RNA polymerase II-specific"/>
    <property type="evidence" value="ECO:0007669"/>
    <property type="project" value="TreeGrafter"/>
</dbReference>
<dbReference type="SUPFAM" id="SSF47459">
    <property type="entry name" value="HLH, helix-loop-helix DNA-binding domain"/>
    <property type="match status" value="1"/>
</dbReference>